<evidence type="ECO:0000313" key="11">
    <source>
        <dbReference type="Proteomes" id="UP000008549"/>
    </source>
</evidence>
<dbReference type="STRING" id="6238.A8WVZ9"/>
<sequence>MSEKHSLLQVSPHRELVFTGPFSDVVTAHMTLKNITANPVCFKVKTTAPKQYCVRPNSGLLKNGESKQITVMLQPLEGIPTDAGRHKFMVQSCVAPAEDLQDLESIWKIVDPAELTYSKLMVTFTTTKRSLSTVTKKHLRLLDKHSKLIHIIFYLKIFAIYRELGSSFSAPSSQQDGTVASLRKSLKSTIDEKEELQKKVHGLEQEIEVMLKKNRKLQQNQSDGALVEGAFPTLQVVLIAVAALLIGLIFGHLF</sequence>
<keyword evidence="3 8" id="KW-0812">Transmembrane</keyword>
<dbReference type="PANTHER" id="PTHR10809:SF6">
    <property type="entry name" value="AT11025P-RELATED"/>
    <property type="match status" value="1"/>
</dbReference>
<feature type="transmembrane region" description="Helical" evidence="8">
    <location>
        <begin position="225"/>
        <end position="250"/>
    </location>
</feature>
<dbReference type="GO" id="GO:0005886">
    <property type="term" value="C:plasma membrane"/>
    <property type="evidence" value="ECO:0000318"/>
    <property type="project" value="GO_Central"/>
</dbReference>
<dbReference type="Gene3D" id="2.60.40.10">
    <property type="entry name" value="Immunoglobulins"/>
    <property type="match status" value="1"/>
</dbReference>
<dbReference type="Proteomes" id="UP000008549">
    <property type="component" value="Unassembled WGS sequence"/>
</dbReference>
<reference evidence="10 11" key="2">
    <citation type="journal article" date="2011" name="PLoS Genet.">
        <title>Caenorhabditis briggsae recombinant inbred line genotypes reveal inter-strain incompatibility and the evolution of recombination.</title>
        <authorList>
            <person name="Ross J.A."/>
            <person name="Koboldt D.C."/>
            <person name="Staisch J.E."/>
            <person name="Chamberlin H.M."/>
            <person name="Gupta B.P."/>
            <person name="Miller R.D."/>
            <person name="Baird S.E."/>
            <person name="Haag E.S."/>
        </authorList>
    </citation>
    <scope>NUCLEOTIDE SEQUENCE [LARGE SCALE GENOMIC DNA]</scope>
    <source>
        <strain evidence="10 11">AF16</strain>
    </source>
</reference>
<dbReference type="GO" id="GO:0005789">
    <property type="term" value="C:endoplasmic reticulum membrane"/>
    <property type="evidence" value="ECO:0000318"/>
    <property type="project" value="GO_Central"/>
</dbReference>
<evidence type="ECO:0000256" key="6">
    <source>
        <dbReference type="RuleBase" id="RU003425"/>
    </source>
</evidence>
<dbReference type="WormBase" id="CBG04017">
    <property type="protein sequence ID" value="CBP06625"/>
    <property type="gene ID" value="WBGene00026765"/>
    <property type="gene designation" value="Cbr-vpr-1"/>
</dbReference>
<dbReference type="GO" id="GO:0061817">
    <property type="term" value="P:endoplasmic reticulum-plasma membrane tethering"/>
    <property type="evidence" value="ECO:0000318"/>
    <property type="project" value="GO_Central"/>
</dbReference>
<keyword evidence="4 8" id="KW-1133">Transmembrane helix</keyword>
<keyword evidence="6" id="KW-0206">Cytoskeleton</keyword>
<dbReference type="FunCoup" id="A8WVZ9">
    <property type="interactions" value="1595"/>
</dbReference>
<dbReference type="GO" id="GO:0043495">
    <property type="term" value="F:protein-membrane adaptor activity"/>
    <property type="evidence" value="ECO:0000318"/>
    <property type="project" value="GO_Central"/>
</dbReference>
<keyword evidence="11" id="KW-1185">Reference proteome</keyword>
<dbReference type="eggNOG" id="KOG0439">
    <property type="taxonomic scope" value="Eukaryota"/>
</dbReference>
<dbReference type="Pfam" id="PF00635">
    <property type="entry name" value="Motile_Sperm"/>
    <property type="match status" value="1"/>
</dbReference>
<reference evidence="10 11" key="1">
    <citation type="journal article" date="2003" name="PLoS Biol.">
        <title>The genome sequence of Caenorhabditis briggsae: a platform for comparative genomics.</title>
        <authorList>
            <person name="Stein L.D."/>
            <person name="Bao Z."/>
            <person name="Blasiar D."/>
            <person name="Blumenthal T."/>
            <person name="Brent M.R."/>
            <person name="Chen N."/>
            <person name="Chinwalla A."/>
            <person name="Clarke L."/>
            <person name="Clee C."/>
            <person name="Coghlan A."/>
            <person name="Coulson A."/>
            <person name="D'Eustachio P."/>
            <person name="Fitch D.H."/>
            <person name="Fulton L.A."/>
            <person name="Fulton R.E."/>
            <person name="Griffiths-Jones S."/>
            <person name="Harris T.W."/>
            <person name="Hillier L.W."/>
            <person name="Kamath R."/>
            <person name="Kuwabara P.E."/>
            <person name="Mardis E.R."/>
            <person name="Marra M.A."/>
            <person name="Miner T.L."/>
            <person name="Minx P."/>
            <person name="Mullikin J.C."/>
            <person name="Plumb R.W."/>
            <person name="Rogers J."/>
            <person name="Schein J.E."/>
            <person name="Sohrmann M."/>
            <person name="Spieth J."/>
            <person name="Stajich J.E."/>
            <person name="Wei C."/>
            <person name="Willey D."/>
            <person name="Wilson R.K."/>
            <person name="Durbin R."/>
            <person name="Waterston R.H."/>
        </authorList>
    </citation>
    <scope>NUCLEOTIDE SEQUENCE [LARGE SCALE GENOMIC DNA]</scope>
    <source>
        <strain evidence="10 11">AF16</strain>
    </source>
</reference>
<dbReference type="PANTHER" id="PTHR10809">
    <property type="entry name" value="VESICLE-ASSOCIATED MEMBRANE PROTEIN-ASSOCIATED PROTEIN"/>
    <property type="match status" value="1"/>
</dbReference>
<keyword evidence="5 8" id="KW-0472">Membrane</keyword>
<evidence type="ECO:0000256" key="3">
    <source>
        <dbReference type="ARBA" id="ARBA00022692"/>
    </source>
</evidence>
<evidence type="ECO:0000256" key="5">
    <source>
        <dbReference type="ARBA" id="ARBA00023136"/>
    </source>
</evidence>
<comment type="similarity">
    <text evidence="2">Belongs to the VAMP-associated protein (VAP) (TC 9.B.17) family.</text>
</comment>
<organism evidence="10 11">
    <name type="scientific">Caenorhabditis briggsae</name>
    <dbReference type="NCBI Taxonomy" id="6238"/>
    <lineage>
        <taxon>Eukaryota</taxon>
        <taxon>Metazoa</taxon>
        <taxon>Ecdysozoa</taxon>
        <taxon>Nematoda</taxon>
        <taxon>Chromadorea</taxon>
        <taxon>Rhabditida</taxon>
        <taxon>Rhabditina</taxon>
        <taxon>Rhabditomorpha</taxon>
        <taxon>Rhabditoidea</taxon>
        <taxon>Rhabditidae</taxon>
        <taxon>Peloderinae</taxon>
        <taxon>Caenorhabditis</taxon>
    </lineage>
</organism>
<gene>
    <name evidence="12" type="primary">vpr-1</name>
    <name evidence="10" type="synonym">Cbr-vpr-1</name>
    <name evidence="12" type="ORF">CBG04017</name>
    <name evidence="10" type="ORF">CBG_04017</name>
</gene>
<dbReference type="InParanoid" id="A8WVZ9"/>
<dbReference type="InterPro" id="IPR013783">
    <property type="entry name" value="Ig-like_fold"/>
</dbReference>
<keyword evidence="6" id="KW-0963">Cytoplasm</keyword>
<dbReference type="InterPro" id="IPR008962">
    <property type="entry name" value="PapD-like_sf"/>
</dbReference>
<evidence type="ECO:0000313" key="10">
    <source>
        <dbReference type="EMBL" id="CAP24811.2"/>
    </source>
</evidence>
<dbReference type="InterPro" id="IPR016763">
    <property type="entry name" value="VAP"/>
</dbReference>
<dbReference type="InterPro" id="IPR000535">
    <property type="entry name" value="MSP_dom"/>
</dbReference>
<evidence type="ECO:0000256" key="1">
    <source>
        <dbReference type="ARBA" id="ARBA00004211"/>
    </source>
</evidence>
<evidence type="ECO:0000256" key="4">
    <source>
        <dbReference type="ARBA" id="ARBA00022989"/>
    </source>
</evidence>
<keyword evidence="7" id="KW-0175">Coiled coil</keyword>
<evidence type="ECO:0000313" key="12">
    <source>
        <dbReference type="WormBase" id="CBG04017"/>
    </source>
</evidence>
<evidence type="ECO:0000256" key="2">
    <source>
        <dbReference type="ARBA" id="ARBA00008932"/>
    </source>
</evidence>
<dbReference type="EMBL" id="HE600906">
    <property type="protein sequence ID" value="CAP24811.2"/>
    <property type="molecule type" value="Genomic_DNA"/>
</dbReference>
<dbReference type="GO" id="GO:0090158">
    <property type="term" value="P:endoplasmic reticulum membrane organization"/>
    <property type="evidence" value="ECO:0000318"/>
    <property type="project" value="GO_Central"/>
</dbReference>
<protein>
    <recommendedName>
        <fullName evidence="6">Major sperm protein</fullName>
    </recommendedName>
</protein>
<dbReference type="AlphaFoldDB" id="A8WVZ9"/>
<dbReference type="SUPFAM" id="SSF49354">
    <property type="entry name" value="PapD-like"/>
    <property type="match status" value="1"/>
</dbReference>
<feature type="coiled-coil region" evidence="7">
    <location>
        <begin position="179"/>
        <end position="220"/>
    </location>
</feature>
<comment type="subcellular location">
    <subcellularLocation>
        <location evidence="1">Membrane</location>
        <topology evidence="1">Single-pass type IV membrane protein</topology>
    </subcellularLocation>
</comment>
<feature type="domain" description="MSP" evidence="9">
    <location>
        <begin position="7"/>
        <end position="125"/>
    </location>
</feature>
<comment type="function">
    <text evidence="6">Central component in molecular interactions underlying sperm crawling. Forms an extensive filament system that extends from sperm villipoda, along the leading edge of the pseudopod.</text>
</comment>
<proteinExistence type="inferred from homology"/>
<evidence type="ECO:0000256" key="8">
    <source>
        <dbReference type="SAM" id="Phobius"/>
    </source>
</evidence>
<dbReference type="OMA" id="VTKYMGY"/>
<evidence type="ECO:0000259" key="9">
    <source>
        <dbReference type="PROSITE" id="PS50202"/>
    </source>
</evidence>
<dbReference type="HOGENOM" id="CLU_032848_4_0_1"/>
<name>A8WVZ9_CAEBR</name>
<dbReference type="PROSITE" id="PS50202">
    <property type="entry name" value="MSP"/>
    <property type="match status" value="1"/>
</dbReference>
<dbReference type="PIRSF" id="PIRSF019693">
    <property type="entry name" value="VAMP-associated"/>
    <property type="match status" value="1"/>
</dbReference>
<evidence type="ECO:0000256" key="7">
    <source>
        <dbReference type="SAM" id="Coils"/>
    </source>
</evidence>
<accession>A8WVZ9</accession>